<reference evidence="2" key="1">
    <citation type="submission" date="2022-08" db="UniProtKB">
        <authorList>
            <consortium name="EnsemblMetazoa"/>
        </authorList>
    </citation>
    <scope>IDENTIFICATION</scope>
    <source>
        <strain evidence="2">05x7-T-G4-1.051#20</strain>
    </source>
</reference>
<name>A0A8W8JB35_MAGGI</name>
<evidence type="ECO:0000313" key="2">
    <source>
        <dbReference type="EnsemblMetazoa" id="G18247.1:cds"/>
    </source>
</evidence>
<dbReference type="EnsemblMetazoa" id="G18247.1">
    <property type="protein sequence ID" value="G18247.1:cds"/>
    <property type="gene ID" value="G18247"/>
</dbReference>
<accession>A0A8W8JB35</accession>
<keyword evidence="1" id="KW-0732">Signal</keyword>
<dbReference type="Gene3D" id="2.170.300.10">
    <property type="entry name" value="Tie2 ligand-binding domain superfamily"/>
    <property type="match status" value="1"/>
</dbReference>
<evidence type="ECO:0000313" key="3">
    <source>
        <dbReference type="Proteomes" id="UP000005408"/>
    </source>
</evidence>
<organism evidence="2 3">
    <name type="scientific">Magallana gigas</name>
    <name type="common">Pacific oyster</name>
    <name type="synonym">Crassostrea gigas</name>
    <dbReference type="NCBI Taxonomy" id="29159"/>
    <lineage>
        <taxon>Eukaryota</taxon>
        <taxon>Metazoa</taxon>
        <taxon>Spiralia</taxon>
        <taxon>Lophotrochozoa</taxon>
        <taxon>Mollusca</taxon>
        <taxon>Bivalvia</taxon>
        <taxon>Autobranchia</taxon>
        <taxon>Pteriomorphia</taxon>
        <taxon>Ostreida</taxon>
        <taxon>Ostreoidea</taxon>
        <taxon>Ostreidae</taxon>
        <taxon>Magallana</taxon>
    </lineage>
</organism>
<dbReference type="AlphaFoldDB" id="A0A8W8JB35"/>
<evidence type="ECO:0000256" key="1">
    <source>
        <dbReference type="SAM" id="SignalP"/>
    </source>
</evidence>
<dbReference type="Proteomes" id="UP000005408">
    <property type="component" value="Unassembled WGS sequence"/>
</dbReference>
<feature type="chain" id="PRO_5036442814" evidence="1">
    <location>
        <begin position="24"/>
        <end position="98"/>
    </location>
</feature>
<feature type="signal peptide" evidence="1">
    <location>
        <begin position="1"/>
        <end position="23"/>
    </location>
</feature>
<proteinExistence type="predicted"/>
<protein>
    <submittedName>
        <fullName evidence="2">Uncharacterized protein</fullName>
    </submittedName>
</protein>
<keyword evidence="3" id="KW-1185">Reference proteome</keyword>
<sequence length="98" mass="10690">MKSSALVVKVVQLIFLCIDTLNANICRSTKGIVECCPGYFWNKIENRCIGCPAGTFGPRCDIACPYPQYGHNCLSKCSCTEDHCDPADGCPGESDVYM</sequence>